<evidence type="ECO:0000256" key="1">
    <source>
        <dbReference type="SAM" id="Phobius"/>
    </source>
</evidence>
<keyword evidence="1" id="KW-1133">Transmembrane helix</keyword>
<feature type="transmembrane region" description="Helical" evidence="1">
    <location>
        <begin position="67"/>
        <end position="85"/>
    </location>
</feature>
<name>A0A0L6ULC0_9BASI</name>
<dbReference type="Proteomes" id="UP000037035">
    <property type="component" value="Unassembled WGS sequence"/>
</dbReference>
<keyword evidence="3" id="KW-1185">Reference proteome</keyword>
<evidence type="ECO:0000313" key="3">
    <source>
        <dbReference type="Proteomes" id="UP000037035"/>
    </source>
</evidence>
<gene>
    <name evidence="2" type="ORF">VP01_508g4</name>
</gene>
<dbReference type="AlphaFoldDB" id="A0A0L6ULC0"/>
<protein>
    <submittedName>
        <fullName evidence="2">Uncharacterized protein</fullName>
    </submittedName>
</protein>
<reference evidence="2 3" key="1">
    <citation type="submission" date="2015-08" db="EMBL/GenBank/DDBJ databases">
        <title>Next Generation Sequencing and Analysis of the Genome of Puccinia sorghi L Schw, the Causal Agent of Maize Common Rust.</title>
        <authorList>
            <person name="Rochi L."/>
            <person name="Burguener G."/>
            <person name="Darino M."/>
            <person name="Turjanski A."/>
            <person name="Kreff E."/>
            <person name="Dieguez M.J."/>
            <person name="Sacco F."/>
        </authorList>
    </citation>
    <scope>NUCLEOTIDE SEQUENCE [LARGE SCALE GENOMIC DNA]</scope>
    <source>
        <strain evidence="2 3">RO10H11247</strain>
    </source>
</reference>
<sequence>MSSSTINLIPSFHLLNKSYISFAHPIFLEIIFDSRNTVKDNKENEVIHAQLMFCLEMIITHVSYGHYFMTLIFFFYVMIPLRIPLEISKQSSTRHHLASTGSINPDNPNHRNLKKPTQLSQTIKICWWVDLSNTHPQPHTLELGRLTKYLWQANPFFSSSEDDPLLRLSPKSFLKSDSQFSVHNYNGQYRITMVSAELQWSVQNYNGQYRIKITQNYNGQYRITMNYNGQYRITTCFKYSHLFLHLSIPQSTLIASYPRVFFILVEGFIFFENEIKLSCKQVKKELYSPRIRLKFCKTYNQHTTGISAVYTQCKRKHLHKSAMETALAIVLERTLFNDANLDSQNKNIHYLKQEWKENHLISRRNTTKPNLIINRVVNPECTIVSQLEYLASSFGCHQSELTCPQKKFGSWGFPPGAHVCFDEFPIKFLDFYRCENYNDIIVRFGPVVFLATEIISKSLILSMELHYLIYLLLGEHDLASIHCRYYHFLIFHFRNSLTLQPSKQTLLRLREHQRAFRNLNLELPYFILGSCLTHADQFKHTSNGIFALRFSFPKNYTEKATPFMVDQVQKFIYPNNLNLFCLDIYNGTFSCTSNPIDSYSKTRSCNSVYHSGFRSVPVDNLVPQGTISRASVEFYPVQVAAPLFLETPKIRKALLSWGSLTPFKVLSQISTLLLCPSPTVVALNKAFCQKCPFQGPQQNIFILFNFTRPLELLPPTGYQFDSPLTHCTNYKKIIFKHFSNSVFISQNA</sequence>
<organism evidence="2 3">
    <name type="scientific">Puccinia sorghi</name>
    <dbReference type="NCBI Taxonomy" id="27349"/>
    <lineage>
        <taxon>Eukaryota</taxon>
        <taxon>Fungi</taxon>
        <taxon>Dikarya</taxon>
        <taxon>Basidiomycota</taxon>
        <taxon>Pucciniomycotina</taxon>
        <taxon>Pucciniomycetes</taxon>
        <taxon>Pucciniales</taxon>
        <taxon>Pucciniaceae</taxon>
        <taxon>Puccinia</taxon>
    </lineage>
</organism>
<evidence type="ECO:0000313" key="2">
    <source>
        <dbReference type="EMBL" id="KNZ49319.1"/>
    </source>
</evidence>
<proteinExistence type="predicted"/>
<dbReference type="VEuPathDB" id="FungiDB:VP01_508g4"/>
<accession>A0A0L6ULC0</accession>
<comment type="caution">
    <text evidence="2">The sequence shown here is derived from an EMBL/GenBank/DDBJ whole genome shotgun (WGS) entry which is preliminary data.</text>
</comment>
<keyword evidence="1" id="KW-0812">Transmembrane</keyword>
<keyword evidence="1" id="KW-0472">Membrane</keyword>
<dbReference type="EMBL" id="LAVV01010264">
    <property type="protein sequence ID" value="KNZ49319.1"/>
    <property type="molecule type" value="Genomic_DNA"/>
</dbReference>